<evidence type="ECO:0000313" key="1">
    <source>
        <dbReference type="EMBL" id="KAH7837933.1"/>
    </source>
</evidence>
<reference evidence="1 2" key="1">
    <citation type="journal article" date="2021" name="Hortic Res">
        <title>High-quality reference genome and annotation aids understanding of berry development for evergreen blueberry (Vaccinium darrowii).</title>
        <authorList>
            <person name="Yu J."/>
            <person name="Hulse-Kemp A.M."/>
            <person name="Babiker E."/>
            <person name="Staton M."/>
        </authorList>
    </citation>
    <scope>NUCLEOTIDE SEQUENCE [LARGE SCALE GENOMIC DNA]</scope>
    <source>
        <strain evidence="2">cv. NJ 8807/NJ 8810</strain>
        <tissue evidence="1">Young leaf</tissue>
    </source>
</reference>
<accession>A0ACB7XAZ5</accession>
<organism evidence="1 2">
    <name type="scientific">Vaccinium darrowii</name>
    <dbReference type="NCBI Taxonomy" id="229202"/>
    <lineage>
        <taxon>Eukaryota</taxon>
        <taxon>Viridiplantae</taxon>
        <taxon>Streptophyta</taxon>
        <taxon>Embryophyta</taxon>
        <taxon>Tracheophyta</taxon>
        <taxon>Spermatophyta</taxon>
        <taxon>Magnoliopsida</taxon>
        <taxon>eudicotyledons</taxon>
        <taxon>Gunneridae</taxon>
        <taxon>Pentapetalae</taxon>
        <taxon>asterids</taxon>
        <taxon>Ericales</taxon>
        <taxon>Ericaceae</taxon>
        <taxon>Vaccinioideae</taxon>
        <taxon>Vaccinieae</taxon>
        <taxon>Vaccinium</taxon>
    </lineage>
</organism>
<comment type="caution">
    <text evidence="1">The sequence shown here is derived from an EMBL/GenBank/DDBJ whole genome shotgun (WGS) entry which is preliminary data.</text>
</comment>
<keyword evidence="2" id="KW-1185">Reference proteome</keyword>
<evidence type="ECO:0000313" key="2">
    <source>
        <dbReference type="Proteomes" id="UP000828048"/>
    </source>
</evidence>
<dbReference type="Proteomes" id="UP000828048">
    <property type="component" value="Chromosome 6"/>
</dbReference>
<name>A0ACB7XAZ5_9ERIC</name>
<dbReference type="EMBL" id="CM037156">
    <property type="protein sequence ID" value="KAH7837933.1"/>
    <property type="molecule type" value="Genomic_DNA"/>
</dbReference>
<sequence length="147" mass="16692">MDRSWMHQSRLTSEYLNGVERLLKFAFRNAIIDGKIVCPCAKCGNGRWVTQSEAVDHLVCDEFIKGYTKWIAHREALSSRTTAAIPTNVDNVFGTNNNMRELVHDTFGISNDIGMDDVPNSVKMSNETTEIFYKLLSDVEETFVPRV</sequence>
<gene>
    <name evidence="1" type="ORF">Vadar_019729</name>
</gene>
<proteinExistence type="predicted"/>
<protein>
    <submittedName>
        <fullName evidence="1">Uncharacterized protein</fullName>
    </submittedName>
</protein>